<gene>
    <name evidence="1" type="ORF">HAX54_046957</name>
</gene>
<organism evidence="1 2">
    <name type="scientific">Datura stramonium</name>
    <name type="common">Jimsonweed</name>
    <name type="synonym">Common thornapple</name>
    <dbReference type="NCBI Taxonomy" id="4076"/>
    <lineage>
        <taxon>Eukaryota</taxon>
        <taxon>Viridiplantae</taxon>
        <taxon>Streptophyta</taxon>
        <taxon>Embryophyta</taxon>
        <taxon>Tracheophyta</taxon>
        <taxon>Spermatophyta</taxon>
        <taxon>Magnoliopsida</taxon>
        <taxon>eudicotyledons</taxon>
        <taxon>Gunneridae</taxon>
        <taxon>Pentapetalae</taxon>
        <taxon>asterids</taxon>
        <taxon>lamiids</taxon>
        <taxon>Solanales</taxon>
        <taxon>Solanaceae</taxon>
        <taxon>Solanoideae</taxon>
        <taxon>Datureae</taxon>
        <taxon>Datura</taxon>
    </lineage>
</organism>
<comment type="caution">
    <text evidence="1">The sequence shown here is derived from an EMBL/GenBank/DDBJ whole genome shotgun (WGS) entry which is preliminary data.</text>
</comment>
<dbReference type="Proteomes" id="UP000823775">
    <property type="component" value="Unassembled WGS sequence"/>
</dbReference>
<name>A0ABS8RPX3_DATST</name>
<sequence length="203" mass="22905">MEEGGPDRKIRLDQSPDVDELYIEGYLQAMLDTMYKQEYLRVRVIDNQVILRNLPPSSSLVEEIVEHVKGILVNKALLKGDCGTCEGNSSTASRSLPHVRGECEWRVVPTVLILFKHLSVSFVIRVLRKQASKAVGKVNWKQKVEAIAPASGQNLNFVWKWGIGKFVLSGLLAYVNGRLCRYISYPIARRIASGFLLSFLERD</sequence>
<proteinExistence type="predicted"/>
<dbReference type="EMBL" id="JACEIK010000075">
    <property type="protein sequence ID" value="MCD7448863.1"/>
    <property type="molecule type" value="Genomic_DNA"/>
</dbReference>
<evidence type="ECO:0000313" key="2">
    <source>
        <dbReference type="Proteomes" id="UP000823775"/>
    </source>
</evidence>
<keyword evidence="2" id="KW-1185">Reference proteome</keyword>
<evidence type="ECO:0000313" key="1">
    <source>
        <dbReference type="EMBL" id="MCD7448863.1"/>
    </source>
</evidence>
<protein>
    <submittedName>
        <fullName evidence="1">Uncharacterized protein</fullName>
    </submittedName>
</protein>
<reference evidence="1 2" key="1">
    <citation type="journal article" date="2021" name="BMC Genomics">
        <title>Datura genome reveals duplications of psychoactive alkaloid biosynthetic genes and high mutation rate following tissue culture.</title>
        <authorList>
            <person name="Rajewski A."/>
            <person name="Carter-House D."/>
            <person name="Stajich J."/>
            <person name="Litt A."/>
        </authorList>
    </citation>
    <scope>NUCLEOTIDE SEQUENCE [LARGE SCALE GENOMIC DNA]</scope>
    <source>
        <strain evidence="1">AR-01</strain>
    </source>
</reference>
<accession>A0ABS8RPX3</accession>